<name>A0A835BYH4_9POAL</name>
<comment type="caution">
    <text evidence="1">The sequence shown here is derived from an EMBL/GenBank/DDBJ whole genome shotgun (WGS) entry which is preliminary data.</text>
</comment>
<keyword evidence="2" id="KW-1185">Reference proteome</keyword>
<dbReference type="AlphaFoldDB" id="A0A835BYH4"/>
<evidence type="ECO:0000313" key="2">
    <source>
        <dbReference type="Proteomes" id="UP000636709"/>
    </source>
</evidence>
<proteinExistence type="predicted"/>
<evidence type="ECO:0000313" key="1">
    <source>
        <dbReference type="EMBL" id="KAF8718548.1"/>
    </source>
</evidence>
<organism evidence="1 2">
    <name type="scientific">Digitaria exilis</name>
    <dbReference type="NCBI Taxonomy" id="1010633"/>
    <lineage>
        <taxon>Eukaryota</taxon>
        <taxon>Viridiplantae</taxon>
        <taxon>Streptophyta</taxon>
        <taxon>Embryophyta</taxon>
        <taxon>Tracheophyta</taxon>
        <taxon>Spermatophyta</taxon>
        <taxon>Magnoliopsida</taxon>
        <taxon>Liliopsida</taxon>
        <taxon>Poales</taxon>
        <taxon>Poaceae</taxon>
        <taxon>PACMAD clade</taxon>
        <taxon>Panicoideae</taxon>
        <taxon>Panicodae</taxon>
        <taxon>Paniceae</taxon>
        <taxon>Anthephorinae</taxon>
        <taxon>Digitaria</taxon>
    </lineage>
</organism>
<dbReference type="OrthoDB" id="1893723at2759"/>
<accession>A0A835BYH4</accession>
<gene>
    <name evidence="1" type="ORF">HU200_025231</name>
</gene>
<sequence length="399" mass="44274">MLRCILAGRAASSDEVRGATSLSVLASWRAVWKDRNEDTAYLTAWKRIQDKLAASADGRHLHFKTNAAQRVSHVGMWRDIVSEAHADPDLLRHLAFKDTVDRIKQSWTVGAKFYGIPESFIRVCVAACPVWHEPGPLDGNARIVHRLVGHKGTLEFDPDIYGVSEEGDPTFSAKGDEDVDIDDSHQAVLQQVRNLRSEVLLLEGKVAKMHPELLGSLSTELSEVLHRIRKFNLEGNVYQPEETLMVGNEEVGGWGAEDVSRHLDHHDGAFCKDDEMLDDDDTDFGSSLGPIVSWDRMAAECEDRKMLMGDSPKCDKWMLKDDVCDFDAKSILNCGDNDGVEDSKIIKPLLHDDSMVTDPSLVGIHVEGFYAGTKWYDSPVCLDSSVDAGDSTFRHGGIV</sequence>
<dbReference type="Proteomes" id="UP000636709">
    <property type="component" value="Unassembled WGS sequence"/>
</dbReference>
<reference evidence="1" key="1">
    <citation type="submission" date="2020-07" db="EMBL/GenBank/DDBJ databases">
        <title>Genome sequence and genetic diversity analysis of an under-domesticated orphan crop, white fonio (Digitaria exilis).</title>
        <authorList>
            <person name="Bennetzen J.L."/>
            <person name="Chen S."/>
            <person name="Ma X."/>
            <person name="Wang X."/>
            <person name="Yssel A.E.J."/>
            <person name="Chaluvadi S.R."/>
            <person name="Johnson M."/>
            <person name="Gangashetty P."/>
            <person name="Hamidou F."/>
            <person name="Sanogo M.D."/>
            <person name="Zwaenepoel A."/>
            <person name="Wallace J."/>
            <person name="Van De Peer Y."/>
            <person name="Van Deynze A."/>
        </authorList>
    </citation>
    <scope>NUCLEOTIDE SEQUENCE</scope>
    <source>
        <tissue evidence="1">Leaves</tissue>
    </source>
</reference>
<dbReference type="PANTHER" id="PTHR37745:SF1">
    <property type="entry name" value="EXPRESSED PROTEIN"/>
    <property type="match status" value="1"/>
</dbReference>
<dbReference type="EMBL" id="JACEFO010001707">
    <property type="protein sequence ID" value="KAF8718548.1"/>
    <property type="molecule type" value="Genomic_DNA"/>
</dbReference>
<protein>
    <submittedName>
        <fullName evidence="1">Uncharacterized protein</fullName>
    </submittedName>
</protein>
<dbReference type="PANTHER" id="PTHR37745">
    <property type="entry name" value="EXPRESSED PROTEIN"/>
    <property type="match status" value="1"/>
</dbReference>